<dbReference type="Gene3D" id="3.40.1050.10">
    <property type="entry name" value="Carbonic anhydrase"/>
    <property type="match status" value="1"/>
</dbReference>
<dbReference type="AlphaFoldDB" id="A0A9N7NDH0"/>
<protein>
    <recommendedName>
        <fullName evidence="3 8">Carbonic anhydrase</fullName>
        <ecNumber evidence="3 8">4.2.1.1</ecNumber>
    </recommendedName>
    <alternativeName>
        <fullName evidence="8">Carbonate dehydratase</fullName>
    </alternativeName>
</protein>
<evidence type="ECO:0000256" key="2">
    <source>
        <dbReference type="ARBA" id="ARBA00006217"/>
    </source>
</evidence>
<dbReference type="Proteomes" id="UP001153555">
    <property type="component" value="Unassembled WGS sequence"/>
</dbReference>
<dbReference type="FunFam" id="3.40.1050.10:FF:000002">
    <property type="entry name" value="Carbonic anhydrase"/>
    <property type="match status" value="1"/>
</dbReference>
<dbReference type="GO" id="GO:0008270">
    <property type="term" value="F:zinc ion binding"/>
    <property type="evidence" value="ECO:0007669"/>
    <property type="project" value="UniProtKB-UniRule"/>
</dbReference>
<keyword evidence="5 8" id="KW-0456">Lyase</keyword>
<evidence type="ECO:0000256" key="4">
    <source>
        <dbReference type="ARBA" id="ARBA00022833"/>
    </source>
</evidence>
<dbReference type="EC" id="4.2.1.1" evidence="3 8"/>
<name>A0A9N7NDH0_STRHE</name>
<evidence type="ECO:0000313" key="10">
    <source>
        <dbReference type="Proteomes" id="UP001153555"/>
    </source>
</evidence>
<feature type="binding site" evidence="7">
    <location>
        <position position="157"/>
    </location>
    <ligand>
        <name>Zn(2+)</name>
        <dbReference type="ChEBI" id="CHEBI:29105"/>
    </ligand>
</feature>
<dbReference type="SUPFAM" id="SSF53056">
    <property type="entry name" value="beta-carbonic anhydrase, cab"/>
    <property type="match status" value="1"/>
</dbReference>
<accession>A0A9N7NDH0</accession>
<keyword evidence="4 7" id="KW-0862">Zinc</keyword>
<dbReference type="PANTHER" id="PTHR11002:SF56">
    <property type="entry name" value="BETA CARBONIC ANHYDRASE 2, CHLOROPLASTIC"/>
    <property type="match status" value="1"/>
</dbReference>
<feature type="binding site" evidence="7">
    <location>
        <position position="215"/>
    </location>
    <ligand>
        <name>Zn(2+)</name>
        <dbReference type="ChEBI" id="CHEBI:29105"/>
    </ligand>
</feature>
<dbReference type="PANTHER" id="PTHR11002">
    <property type="entry name" value="CARBONIC ANHYDRASE"/>
    <property type="match status" value="1"/>
</dbReference>
<evidence type="ECO:0000256" key="7">
    <source>
        <dbReference type="PIRSR" id="PIRSR601765-1"/>
    </source>
</evidence>
<dbReference type="SMART" id="SM00947">
    <property type="entry name" value="Pro_CA"/>
    <property type="match status" value="1"/>
</dbReference>
<dbReference type="InterPro" id="IPR045066">
    <property type="entry name" value="Beta_CA_cladeB"/>
</dbReference>
<gene>
    <name evidence="9" type="ORF">SHERM_24209</name>
</gene>
<organism evidence="9 10">
    <name type="scientific">Striga hermonthica</name>
    <name type="common">Purple witchweed</name>
    <name type="synonym">Buchnera hermonthica</name>
    <dbReference type="NCBI Taxonomy" id="68872"/>
    <lineage>
        <taxon>Eukaryota</taxon>
        <taxon>Viridiplantae</taxon>
        <taxon>Streptophyta</taxon>
        <taxon>Embryophyta</taxon>
        <taxon>Tracheophyta</taxon>
        <taxon>Spermatophyta</taxon>
        <taxon>Magnoliopsida</taxon>
        <taxon>eudicotyledons</taxon>
        <taxon>Gunneridae</taxon>
        <taxon>Pentapetalae</taxon>
        <taxon>asterids</taxon>
        <taxon>lamiids</taxon>
        <taxon>Lamiales</taxon>
        <taxon>Orobanchaceae</taxon>
        <taxon>Buchnereae</taxon>
        <taxon>Striga</taxon>
    </lineage>
</organism>
<dbReference type="GO" id="GO:0015976">
    <property type="term" value="P:carbon utilization"/>
    <property type="evidence" value="ECO:0007669"/>
    <property type="project" value="InterPro"/>
</dbReference>
<dbReference type="PROSITE" id="PS00705">
    <property type="entry name" value="PROK_CO2_ANHYDRASE_2"/>
    <property type="match status" value="1"/>
</dbReference>
<dbReference type="InterPro" id="IPR036874">
    <property type="entry name" value="Carbonic_anhydrase_sf"/>
</dbReference>
<evidence type="ECO:0000313" key="9">
    <source>
        <dbReference type="EMBL" id="CAA0828514.1"/>
    </source>
</evidence>
<dbReference type="InterPro" id="IPR015892">
    <property type="entry name" value="Carbonic_anhydrase_CS"/>
</dbReference>
<dbReference type="OrthoDB" id="10248475at2759"/>
<evidence type="ECO:0000256" key="8">
    <source>
        <dbReference type="RuleBase" id="RU003956"/>
    </source>
</evidence>
<feature type="binding site" evidence="7">
    <location>
        <position position="218"/>
    </location>
    <ligand>
        <name>Zn(2+)</name>
        <dbReference type="ChEBI" id="CHEBI:29105"/>
    </ligand>
</feature>
<dbReference type="GO" id="GO:0004089">
    <property type="term" value="F:carbonate dehydratase activity"/>
    <property type="evidence" value="ECO:0007669"/>
    <property type="project" value="UniProtKB-UniRule"/>
</dbReference>
<dbReference type="InterPro" id="IPR001765">
    <property type="entry name" value="Carbonic_anhydrase"/>
</dbReference>
<comment type="cofactor">
    <cofactor evidence="7">
        <name>Zn(2+)</name>
        <dbReference type="ChEBI" id="CHEBI:29105"/>
    </cofactor>
    <text evidence="7">Binds 1 zinc ion per subunit.</text>
</comment>
<proteinExistence type="inferred from homology"/>
<keyword evidence="10" id="KW-1185">Reference proteome</keyword>
<dbReference type="CDD" id="cd00884">
    <property type="entry name" value="beta_CA_cladeB"/>
    <property type="match status" value="1"/>
</dbReference>
<feature type="binding site" evidence="7">
    <location>
        <position position="155"/>
    </location>
    <ligand>
        <name>Zn(2+)</name>
        <dbReference type="ChEBI" id="CHEBI:29105"/>
    </ligand>
</feature>
<dbReference type="Pfam" id="PF00484">
    <property type="entry name" value="Pro_CA"/>
    <property type="match status" value="1"/>
</dbReference>
<evidence type="ECO:0000256" key="6">
    <source>
        <dbReference type="ARBA" id="ARBA00048348"/>
    </source>
</evidence>
<evidence type="ECO:0000256" key="3">
    <source>
        <dbReference type="ARBA" id="ARBA00012925"/>
    </source>
</evidence>
<dbReference type="EMBL" id="CACSLK010027752">
    <property type="protein sequence ID" value="CAA0828514.1"/>
    <property type="molecule type" value="Genomic_DNA"/>
</dbReference>
<evidence type="ECO:0000256" key="5">
    <source>
        <dbReference type="ARBA" id="ARBA00023239"/>
    </source>
</evidence>
<keyword evidence="7" id="KW-0479">Metal-binding</keyword>
<comment type="catalytic activity">
    <reaction evidence="6 8">
        <text>hydrogencarbonate + H(+) = CO2 + H2O</text>
        <dbReference type="Rhea" id="RHEA:10748"/>
        <dbReference type="ChEBI" id="CHEBI:15377"/>
        <dbReference type="ChEBI" id="CHEBI:15378"/>
        <dbReference type="ChEBI" id="CHEBI:16526"/>
        <dbReference type="ChEBI" id="CHEBI:17544"/>
        <dbReference type="EC" id="4.2.1.1"/>
    </reaction>
</comment>
<sequence length="336" mass="36529">MSTIFASQVFTPISGQPRAATFHPVTTAKLNNSAQTPPSLIRKEPVFAAPAPIIHPLLKEDMGKDAYEEAIAALQKLLSEKEDLGPVTTAKIGEIKAQLQTANGSGAPTATTASESVERLKTGFIRFKREKYEKNPALYAELARGQSPKYMVFACSDSRVCPSHVLDFQPGEAFVVRNIANMVPAYDKTKHCGDGAAIEYAVLHLKVQEIVVIGHSACGGIKGLMSFQLDGSSSTEFIEDWVKICLPAKSKVLTDHKFTPFGDQCAKCEKEAVNVSLGNLLSYPFVRQGLVNKTLALKGGYYDFVNGSFELWGLDFGLSPSLSVKDVATILHWKLM</sequence>
<comment type="caution">
    <text evidence="9">The sequence shown here is derived from an EMBL/GenBank/DDBJ whole genome shotgun (WGS) entry which is preliminary data.</text>
</comment>
<comment type="similarity">
    <text evidence="2 8">Belongs to the beta-class carbonic anhydrase family.</text>
</comment>
<dbReference type="PROSITE" id="PS00704">
    <property type="entry name" value="PROK_CO2_ANHYDRASE_1"/>
    <property type="match status" value="1"/>
</dbReference>
<evidence type="ECO:0000256" key="1">
    <source>
        <dbReference type="ARBA" id="ARBA00002904"/>
    </source>
</evidence>
<reference evidence="9" key="1">
    <citation type="submission" date="2019-12" db="EMBL/GenBank/DDBJ databases">
        <authorList>
            <person name="Scholes J."/>
        </authorList>
    </citation>
    <scope>NUCLEOTIDE SEQUENCE</scope>
</reference>
<comment type="function">
    <text evidence="1 8">Reversible hydration of carbon dioxide.</text>
</comment>